<name>A0A2N0AHV8_9LEPT</name>
<evidence type="ECO:0000313" key="4">
    <source>
        <dbReference type="Proteomes" id="UP000232145"/>
    </source>
</evidence>
<dbReference type="Proteomes" id="UP000232145">
    <property type="component" value="Unassembled WGS sequence"/>
</dbReference>
<dbReference type="OrthoDB" id="340354at2"/>
<protein>
    <recommendedName>
        <fullName evidence="5">SPOR domain-containing protein</fullName>
    </recommendedName>
</protein>
<feature type="region of interest" description="Disordered" evidence="1">
    <location>
        <begin position="68"/>
        <end position="122"/>
    </location>
</feature>
<organism evidence="3 4">
    <name type="scientific">Leptospira harrisiae</name>
    <dbReference type="NCBI Taxonomy" id="2023189"/>
    <lineage>
        <taxon>Bacteria</taxon>
        <taxon>Pseudomonadati</taxon>
        <taxon>Spirochaetota</taxon>
        <taxon>Spirochaetia</taxon>
        <taxon>Leptospirales</taxon>
        <taxon>Leptospiraceae</taxon>
        <taxon>Leptospira</taxon>
    </lineage>
</organism>
<keyword evidence="2" id="KW-0472">Membrane</keyword>
<proteinExistence type="predicted"/>
<feature type="compositionally biased region" description="Polar residues" evidence="1">
    <location>
        <begin position="105"/>
        <end position="114"/>
    </location>
</feature>
<evidence type="ECO:0000256" key="2">
    <source>
        <dbReference type="SAM" id="Phobius"/>
    </source>
</evidence>
<accession>A0A2N0AHV8</accession>
<feature type="compositionally biased region" description="Polar residues" evidence="1">
    <location>
        <begin position="23"/>
        <end position="32"/>
    </location>
</feature>
<gene>
    <name evidence="3" type="ORF">CH364_14060</name>
</gene>
<keyword evidence="2" id="KW-0812">Transmembrane</keyword>
<keyword evidence="4" id="KW-1185">Reference proteome</keyword>
<reference evidence="3 4" key="1">
    <citation type="submission" date="2017-07" db="EMBL/GenBank/DDBJ databases">
        <title>Leptospira spp. isolated from tropical soils.</title>
        <authorList>
            <person name="Thibeaux R."/>
            <person name="Iraola G."/>
            <person name="Ferres I."/>
            <person name="Bierque E."/>
            <person name="Girault D."/>
            <person name="Soupe-Gilbert M.-E."/>
            <person name="Picardeau M."/>
            <person name="Goarant C."/>
        </authorList>
    </citation>
    <scope>NUCLEOTIDE SEQUENCE [LARGE SCALE GENOMIC DNA]</scope>
    <source>
        <strain evidence="3 4">FH2-B-A1</strain>
    </source>
</reference>
<evidence type="ECO:0000313" key="3">
    <source>
        <dbReference type="EMBL" id="PJZ83886.1"/>
    </source>
</evidence>
<dbReference type="AlphaFoldDB" id="A0A2N0AHV8"/>
<keyword evidence="2" id="KW-1133">Transmembrane helix</keyword>
<evidence type="ECO:0000256" key="1">
    <source>
        <dbReference type="SAM" id="MobiDB-lite"/>
    </source>
</evidence>
<dbReference type="EMBL" id="NPDX01000004">
    <property type="protein sequence ID" value="PJZ83886.1"/>
    <property type="molecule type" value="Genomic_DNA"/>
</dbReference>
<sequence length="206" mass="22716">MQNIDYSRKLRSGRPLEGEVPSYSPQTHSYLGNTQKPKSAFILLIGGILLFTSGMVVGIQLGQKETKFKENSETSFSNVGATQRLPAPKVTTANPEEEGRDKEGNQSNEPSPSVGSPFPQTLKFPPKNDQINYMVQIGDFTPEEAVAVGKQLIDTNPSLRGRIFRTSTGKLFAGYFYRLEDAKETLEAVKSKLPALSDAQVKTIRF</sequence>
<feature type="transmembrane region" description="Helical" evidence="2">
    <location>
        <begin position="40"/>
        <end position="59"/>
    </location>
</feature>
<dbReference type="RefSeq" id="WP_100744313.1">
    <property type="nucleotide sequence ID" value="NZ_NPDW01000002.1"/>
</dbReference>
<feature type="region of interest" description="Disordered" evidence="1">
    <location>
        <begin position="1"/>
        <end position="32"/>
    </location>
</feature>
<comment type="caution">
    <text evidence="3">The sequence shown here is derived from an EMBL/GenBank/DDBJ whole genome shotgun (WGS) entry which is preliminary data.</text>
</comment>
<evidence type="ECO:0008006" key="5">
    <source>
        <dbReference type="Google" id="ProtNLM"/>
    </source>
</evidence>